<name>A0A4Q9NPY3_9APHY</name>
<evidence type="ECO:0000313" key="4">
    <source>
        <dbReference type="Proteomes" id="UP000292082"/>
    </source>
</evidence>
<gene>
    <name evidence="3" type="ORF">BD310DRAFT_913418</name>
    <name evidence="2" type="ORF">BD311DRAFT_745394</name>
</gene>
<sequence length="95" mass="10578">MTAYHDPHSIEAKKARYSQELAAYTLRQWDSVRHSIEDGDSSEGSGPPSQQQDRSRSASRDSETAARPRGIQVHDYAQTSRRHLNGQRTIAAGKA</sequence>
<keyword evidence="4" id="KW-1185">Reference proteome</keyword>
<dbReference type="EMBL" id="ML143387">
    <property type="protein sequence ID" value="TBU34995.1"/>
    <property type="molecule type" value="Genomic_DNA"/>
</dbReference>
<evidence type="ECO:0000313" key="2">
    <source>
        <dbReference type="EMBL" id="TBU34995.1"/>
    </source>
</evidence>
<reference evidence="3 4" key="1">
    <citation type="submission" date="2019-01" db="EMBL/GenBank/DDBJ databases">
        <title>Draft genome sequences of three monokaryotic isolates of the white-rot basidiomycete fungus Dichomitus squalens.</title>
        <authorList>
            <consortium name="DOE Joint Genome Institute"/>
            <person name="Lopez S.C."/>
            <person name="Andreopoulos B."/>
            <person name="Pangilinan J."/>
            <person name="Lipzen A."/>
            <person name="Riley R."/>
            <person name="Ahrendt S."/>
            <person name="Ng V."/>
            <person name="Barry K."/>
            <person name="Daum C."/>
            <person name="Grigoriev I.V."/>
            <person name="Hilden K.S."/>
            <person name="Makela M.R."/>
            <person name="de Vries R.P."/>
        </authorList>
    </citation>
    <scope>NUCLEOTIDE SEQUENCE [LARGE SCALE GENOMIC DNA]</scope>
    <source>
        <strain evidence="3 4">CBS 464.89</strain>
        <strain evidence="2">OM18370.1</strain>
    </source>
</reference>
<dbReference type="OrthoDB" id="3262732at2759"/>
<protein>
    <submittedName>
        <fullName evidence="3">Uncharacterized protein</fullName>
    </submittedName>
</protein>
<accession>A0A4Q9NPY3</accession>
<dbReference type="EMBL" id="ML145085">
    <property type="protein sequence ID" value="TBU64811.1"/>
    <property type="molecule type" value="Genomic_DNA"/>
</dbReference>
<dbReference type="Proteomes" id="UP000292082">
    <property type="component" value="Unassembled WGS sequence"/>
</dbReference>
<dbReference type="AlphaFoldDB" id="A0A4Q9NPY3"/>
<organism evidence="3 4">
    <name type="scientific">Dichomitus squalens</name>
    <dbReference type="NCBI Taxonomy" id="114155"/>
    <lineage>
        <taxon>Eukaryota</taxon>
        <taxon>Fungi</taxon>
        <taxon>Dikarya</taxon>
        <taxon>Basidiomycota</taxon>
        <taxon>Agaricomycotina</taxon>
        <taxon>Agaricomycetes</taxon>
        <taxon>Polyporales</taxon>
        <taxon>Polyporaceae</taxon>
        <taxon>Dichomitus</taxon>
    </lineage>
</organism>
<feature type="compositionally biased region" description="Low complexity" evidence="1">
    <location>
        <begin position="42"/>
        <end position="52"/>
    </location>
</feature>
<dbReference type="Proteomes" id="UP000292957">
    <property type="component" value="Unassembled WGS sequence"/>
</dbReference>
<feature type="compositionally biased region" description="Basic and acidic residues" evidence="1">
    <location>
        <begin position="53"/>
        <end position="66"/>
    </location>
</feature>
<evidence type="ECO:0000256" key="1">
    <source>
        <dbReference type="SAM" id="MobiDB-lite"/>
    </source>
</evidence>
<feature type="region of interest" description="Disordered" evidence="1">
    <location>
        <begin position="34"/>
        <end position="95"/>
    </location>
</feature>
<evidence type="ECO:0000313" key="3">
    <source>
        <dbReference type="EMBL" id="TBU64811.1"/>
    </source>
</evidence>
<proteinExistence type="predicted"/>